<evidence type="ECO:0000313" key="2">
    <source>
        <dbReference type="Proteomes" id="UP000254912"/>
    </source>
</evidence>
<dbReference type="AlphaFoldDB" id="A0A288QYY3"/>
<keyword evidence="1" id="KW-0132">Cell division</keyword>
<gene>
    <name evidence="1" type="ORF">DFP99_1532</name>
</gene>
<dbReference type="InterPro" id="IPR039076">
    <property type="entry name" value="DivIC"/>
</dbReference>
<dbReference type="RefSeq" id="WP_070230630.1">
    <property type="nucleotide sequence ID" value="NZ_BJYO01000007.1"/>
</dbReference>
<dbReference type="OrthoDB" id="2151746at2"/>
<sequence>MAKRPNNIVNINDEIVESYDAPRAKYERRVYKRRHRRVIIVMAVAFVLGVLAVGLQVPKLHEAQASVRQQQKVLAKVKKENAQLKQEKQNLKDDDYVEKLIRQRYMYTKNGETVFNITDSSSD</sequence>
<organism evidence="1 2">
    <name type="scientific">Weissella soli</name>
    <dbReference type="NCBI Taxonomy" id="155866"/>
    <lineage>
        <taxon>Bacteria</taxon>
        <taxon>Bacillati</taxon>
        <taxon>Bacillota</taxon>
        <taxon>Bacilli</taxon>
        <taxon>Lactobacillales</taxon>
        <taxon>Lactobacillaceae</taxon>
        <taxon>Weissella</taxon>
    </lineage>
</organism>
<dbReference type="Pfam" id="PF04977">
    <property type="entry name" value="DivIC"/>
    <property type="match status" value="1"/>
</dbReference>
<dbReference type="PANTHER" id="PTHR40027:SF1">
    <property type="entry name" value="CELL DIVISION PROTEIN DIVIC"/>
    <property type="match status" value="1"/>
</dbReference>
<proteinExistence type="predicted"/>
<dbReference type="GO" id="GO:0051301">
    <property type="term" value="P:cell division"/>
    <property type="evidence" value="ECO:0007669"/>
    <property type="project" value="UniProtKB-KW"/>
</dbReference>
<protein>
    <submittedName>
        <fullName evidence="1">Cell division protein DivIC</fullName>
    </submittedName>
</protein>
<dbReference type="InterPro" id="IPR007060">
    <property type="entry name" value="FtsL/DivIC"/>
</dbReference>
<reference evidence="1 2" key="1">
    <citation type="submission" date="2018-07" db="EMBL/GenBank/DDBJ databases">
        <title>Genomic Encyclopedia of Type Strains, Phase III (KMG-III): the genomes of soil and plant-associated and newly described type strains.</title>
        <authorList>
            <person name="Whitman W."/>
        </authorList>
    </citation>
    <scope>NUCLEOTIDE SEQUENCE [LARGE SCALE GENOMIC DNA]</scope>
    <source>
        <strain evidence="1 2">CECT 7031</strain>
    </source>
</reference>
<dbReference type="Proteomes" id="UP000254912">
    <property type="component" value="Unassembled WGS sequence"/>
</dbReference>
<comment type="caution">
    <text evidence="1">The sequence shown here is derived from an EMBL/GenBank/DDBJ whole genome shotgun (WGS) entry which is preliminary data.</text>
</comment>
<accession>A0A288QYY3</accession>
<evidence type="ECO:0000313" key="1">
    <source>
        <dbReference type="EMBL" id="RDL01061.1"/>
    </source>
</evidence>
<dbReference type="EMBL" id="QRAS01000005">
    <property type="protein sequence ID" value="RDL01061.1"/>
    <property type="molecule type" value="Genomic_DNA"/>
</dbReference>
<name>A0A288QYY3_9LACO</name>
<keyword evidence="2" id="KW-1185">Reference proteome</keyword>
<keyword evidence="1" id="KW-0131">Cell cycle</keyword>
<dbReference type="PANTHER" id="PTHR40027">
    <property type="entry name" value="CELL DIVISION PROTEIN DIVIC"/>
    <property type="match status" value="1"/>
</dbReference>
<dbReference type="GeneID" id="94546652"/>
<dbReference type="KEGG" id="wso:WSWS_01468"/>